<keyword evidence="1" id="KW-0812">Transmembrane</keyword>
<feature type="domain" description="MacB-like periplasmic core" evidence="2">
    <location>
        <begin position="21"/>
        <end position="104"/>
    </location>
</feature>
<reference evidence="3 4" key="1">
    <citation type="journal article" date="2007" name="PLoS Biol.">
        <title>Evolution of symbiotic bacteria in the distal human intestine.</title>
        <authorList>
            <person name="Xu J."/>
            <person name="Mahowald M.A."/>
            <person name="Ley R.E."/>
            <person name="Lozupone C.A."/>
            <person name="Hamady M."/>
            <person name="Martens E.C."/>
            <person name="Henrissat B."/>
            <person name="Coutinho P.M."/>
            <person name="Minx P."/>
            <person name="Latreille P."/>
            <person name="Cordum H."/>
            <person name="Van Brunt A."/>
            <person name="Kim K."/>
            <person name="Fulton R.S."/>
            <person name="Fulton L.A."/>
            <person name="Clifton S.W."/>
            <person name="Wilson R.K."/>
            <person name="Knight R.D."/>
            <person name="Gordon J.I."/>
        </authorList>
    </citation>
    <scope>NUCLEOTIDE SEQUENCE [LARGE SCALE GENOMIC DNA]</scope>
    <source>
        <strain evidence="4">ATCC 8503 / DSM 20701 / CIP 104284 / JCM 5825 / NCTC 11152</strain>
    </source>
</reference>
<gene>
    <name evidence="3" type="ordered locus">BDI_3575</name>
</gene>
<evidence type="ECO:0000259" key="2">
    <source>
        <dbReference type="Pfam" id="PF12704"/>
    </source>
</evidence>
<dbReference type="KEGG" id="pdi:BDI_3575"/>
<dbReference type="InterPro" id="IPR025857">
    <property type="entry name" value="MacB_PCD"/>
</dbReference>
<dbReference type="HOGENOM" id="CLU_2233915_0_0_10"/>
<dbReference type="AlphaFoldDB" id="A6LHV9"/>
<feature type="transmembrane region" description="Helical" evidence="1">
    <location>
        <begin position="20"/>
        <end position="41"/>
    </location>
</feature>
<evidence type="ECO:0000313" key="4">
    <source>
        <dbReference type="Proteomes" id="UP000000566"/>
    </source>
</evidence>
<keyword evidence="1" id="KW-0472">Membrane</keyword>
<evidence type="ECO:0000256" key="1">
    <source>
        <dbReference type="SAM" id="Phobius"/>
    </source>
</evidence>
<dbReference type="Proteomes" id="UP000000566">
    <property type="component" value="Chromosome"/>
</dbReference>
<dbReference type="Pfam" id="PF12704">
    <property type="entry name" value="MacB_PCD"/>
    <property type="match status" value="1"/>
</dbReference>
<accession>A6LHV9</accession>
<keyword evidence="1" id="KW-1133">Transmembrane helix</keyword>
<dbReference type="EMBL" id="CP000140">
    <property type="protein sequence ID" value="ABR45273.1"/>
    <property type="molecule type" value="Genomic_DNA"/>
</dbReference>
<proteinExistence type="predicted"/>
<name>A6LHV9_PARD8</name>
<protein>
    <submittedName>
        <fullName evidence="3">ABC transporter, permease protein, putative</fullName>
    </submittedName>
</protein>
<evidence type="ECO:0000313" key="3">
    <source>
        <dbReference type="EMBL" id="ABR45273.1"/>
    </source>
</evidence>
<sequence length="105" mass="12137">MFDIDRWTEIWVTITRNKTRSLMTCFGVFWGILMLVLLLGTGSGFKNAMFKSVNGFATNSLFFYADRTSEPYQGFNKGRNWNMRNRDIDAIIRDVPSVQDISPIL</sequence>
<dbReference type="eggNOG" id="COG0577">
    <property type="taxonomic scope" value="Bacteria"/>
</dbReference>
<keyword evidence="4" id="KW-1185">Reference proteome</keyword>
<dbReference type="PaxDb" id="435591-BDI_3575"/>
<dbReference type="STRING" id="435591.BDI_3575"/>
<organism evidence="3 4">
    <name type="scientific">Parabacteroides distasonis (strain ATCC 8503 / DSM 20701 / CIP 104284 / JCM 5825 / NCTC 11152)</name>
    <dbReference type="NCBI Taxonomy" id="435591"/>
    <lineage>
        <taxon>Bacteria</taxon>
        <taxon>Pseudomonadati</taxon>
        <taxon>Bacteroidota</taxon>
        <taxon>Bacteroidia</taxon>
        <taxon>Bacteroidales</taxon>
        <taxon>Tannerellaceae</taxon>
        <taxon>Parabacteroides</taxon>
    </lineage>
</organism>